<dbReference type="KEGG" id="cyc:PCC7424_1081"/>
<dbReference type="InterPro" id="IPR015943">
    <property type="entry name" value="WD40/YVTN_repeat-like_dom_sf"/>
</dbReference>
<dbReference type="SUPFAM" id="SSF101898">
    <property type="entry name" value="NHL repeat"/>
    <property type="match status" value="1"/>
</dbReference>
<dbReference type="OrthoDB" id="517707at2"/>
<reference evidence="2" key="1">
    <citation type="journal article" date="2011" name="MBio">
        <title>Novel metabolic attributes of the genus Cyanothece, comprising a group of unicellular nitrogen-fixing Cyanobacteria.</title>
        <authorList>
            <person name="Bandyopadhyay A."/>
            <person name="Elvitigala T."/>
            <person name="Welsh E."/>
            <person name="Stockel J."/>
            <person name="Liberton M."/>
            <person name="Min H."/>
            <person name="Sherman L.A."/>
            <person name="Pakrasi H.B."/>
        </authorList>
    </citation>
    <scope>NUCLEOTIDE SEQUENCE [LARGE SCALE GENOMIC DNA]</scope>
    <source>
        <strain evidence="2">PCC 7424</strain>
    </source>
</reference>
<dbReference type="EMBL" id="CP001291">
    <property type="protein sequence ID" value="ACK69534.1"/>
    <property type="molecule type" value="Genomic_DNA"/>
</dbReference>
<name>B7KJT5_GLOC7</name>
<evidence type="ECO:0000313" key="2">
    <source>
        <dbReference type="Proteomes" id="UP000002384"/>
    </source>
</evidence>
<proteinExistence type="predicted"/>
<dbReference type="RefSeq" id="WP_012598480.1">
    <property type="nucleotide sequence ID" value="NC_011729.1"/>
</dbReference>
<dbReference type="PANTHER" id="PTHR31460">
    <property type="match status" value="1"/>
</dbReference>
<dbReference type="PANTHER" id="PTHR31460:SF3">
    <property type="entry name" value="MESOCENTIN"/>
    <property type="match status" value="1"/>
</dbReference>
<dbReference type="eggNOG" id="COG3386">
    <property type="taxonomic scope" value="Bacteria"/>
</dbReference>
<organism evidence="1 2">
    <name type="scientific">Gloeothece citriformis (strain PCC 7424)</name>
    <name type="common">Cyanothece sp. (strain PCC 7424)</name>
    <dbReference type="NCBI Taxonomy" id="65393"/>
    <lineage>
        <taxon>Bacteria</taxon>
        <taxon>Bacillati</taxon>
        <taxon>Cyanobacteriota</taxon>
        <taxon>Cyanophyceae</taxon>
        <taxon>Oscillatoriophycideae</taxon>
        <taxon>Chroococcales</taxon>
        <taxon>Aphanothecaceae</taxon>
        <taxon>Gloeothece</taxon>
        <taxon>Gloeothece citriformis</taxon>
    </lineage>
</organism>
<dbReference type="STRING" id="65393.PCC7424_1081"/>
<protein>
    <recommendedName>
        <fullName evidence="3">SMP-30/Gluconolaconase/LRE domain protein</fullName>
    </recommendedName>
</protein>
<dbReference type="Proteomes" id="UP000002384">
    <property type="component" value="Chromosome"/>
</dbReference>
<dbReference type="Gene3D" id="2.130.10.10">
    <property type="entry name" value="YVTN repeat-like/Quinoprotein amine dehydrogenase"/>
    <property type="match status" value="1"/>
</dbReference>
<dbReference type="HOGENOM" id="CLU_045463_2_0_3"/>
<keyword evidence="2" id="KW-1185">Reference proteome</keyword>
<dbReference type="AlphaFoldDB" id="B7KJT5"/>
<evidence type="ECO:0000313" key="1">
    <source>
        <dbReference type="EMBL" id="ACK69534.1"/>
    </source>
</evidence>
<evidence type="ECO:0008006" key="3">
    <source>
        <dbReference type="Google" id="ProtNLM"/>
    </source>
</evidence>
<dbReference type="InterPro" id="IPR053224">
    <property type="entry name" value="Sensory_adhesion_molecule"/>
</dbReference>
<sequence length="322" mass="35556">MLKYFLAIAAFILIIAFSLPHSVAQHIHFLPPIELPTQFQYPNGITRSSDGTLYVGSIISGQIVRINPDGKAETFFEGNEDIFAGTSLRLDEKRGILWGASPDFVGGKRPHRIFALDTSSGRVLRVILMPDGGFGNDMAIDENGGVYLTDSRHPRIYYLPPGASQLQIYAEDERWRSPDIGLAGIARSQEDVIVVGVFSEGKLFKVTPQPGGQVLVEPIPLSRELENPDGIQFAADGSILLTEAALKSGEGRLIKINLSTPNQDPFEVKTIAKDLNTPVNLTLDGQQIWLSESRFRHRLISGQENNIPDSFLIHRIILEKTE</sequence>
<gene>
    <name evidence="1" type="ordered locus">PCC7424_1081</name>
</gene>
<accession>B7KJT5</accession>